<gene>
    <name evidence="1" type="ORF">GSTENG00001107001</name>
</gene>
<organism evidence="1">
    <name type="scientific">Tetraodon nigroviridis</name>
    <name type="common">Spotted green pufferfish</name>
    <name type="synonym">Chelonodon nigroviridis</name>
    <dbReference type="NCBI Taxonomy" id="99883"/>
    <lineage>
        <taxon>Eukaryota</taxon>
        <taxon>Metazoa</taxon>
        <taxon>Chordata</taxon>
        <taxon>Craniata</taxon>
        <taxon>Vertebrata</taxon>
        <taxon>Euteleostomi</taxon>
        <taxon>Actinopterygii</taxon>
        <taxon>Neopterygii</taxon>
        <taxon>Teleostei</taxon>
        <taxon>Neoteleostei</taxon>
        <taxon>Acanthomorphata</taxon>
        <taxon>Eupercaria</taxon>
        <taxon>Tetraodontiformes</taxon>
        <taxon>Tetradontoidea</taxon>
        <taxon>Tetraodontidae</taxon>
        <taxon>Tetraodon</taxon>
    </lineage>
</organism>
<proteinExistence type="predicted"/>
<feature type="non-terminal residue" evidence="1">
    <location>
        <position position="1"/>
    </location>
</feature>
<sequence>LTPACVFTPTESPAHYIYPPGFRAAQCGDPTRAALRCLSNSCRRHVSVPRLHRGCVRPVLCSRNGRRCRRRRLRAVPVRSLAGTHELHDPQRATATPCSSRWPQLPPQALRRLLRPSASISLSSCRQIACSKTLQ</sequence>
<name>Q4TGH4_TETNG</name>
<dbReference type="KEGG" id="tng:GSTEN00001107G001"/>
<comment type="caution">
    <text evidence="1">The sequence shown here is derived from an EMBL/GenBank/DDBJ whole genome shotgun (WGS) entry which is preliminary data.</text>
</comment>
<protein>
    <submittedName>
        <fullName evidence="1">(spotted green pufferfish) hypothetical protein</fullName>
    </submittedName>
</protein>
<dbReference type="EMBL" id="CAAE01003706">
    <property type="protein sequence ID" value="CAF88008.1"/>
    <property type="molecule type" value="Genomic_DNA"/>
</dbReference>
<evidence type="ECO:0000313" key="1">
    <source>
        <dbReference type="EMBL" id="CAF88008.1"/>
    </source>
</evidence>
<reference evidence="1" key="1">
    <citation type="journal article" date="2004" name="Nature">
        <title>Genome duplication in the teleost fish Tetraodon nigroviridis reveals the early vertebrate proto-karyotype.</title>
        <authorList>
            <person name="Jaillon O."/>
            <person name="Aury J.-M."/>
            <person name="Brunet F."/>
            <person name="Petit J.-L."/>
            <person name="Stange-Thomann N."/>
            <person name="Mauceli E."/>
            <person name="Bouneau L."/>
            <person name="Fischer C."/>
            <person name="Ozouf-Costaz C."/>
            <person name="Bernot A."/>
            <person name="Nicaud S."/>
            <person name="Jaffe D."/>
            <person name="Fisher S."/>
            <person name="Lutfalla G."/>
            <person name="Dossat C."/>
            <person name="Segurens B."/>
            <person name="Dasilva C."/>
            <person name="Salanoubat M."/>
            <person name="Levy M."/>
            <person name="Boudet N."/>
            <person name="Castellano S."/>
            <person name="Anthouard V."/>
            <person name="Jubin C."/>
            <person name="Castelli V."/>
            <person name="Katinka M."/>
            <person name="Vacherie B."/>
            <person name="Biemont C."/>
            <person name="Skalli Z."/>
            <person name="Cattolico L."/>
            <person name="Poulain J."/>
            <person name="De Berardinis V."/>
            <person name="Cruaud C."/>
            <person name="Duprat S."/>
            <person name="Brottier P."/>
            <person name="Coutanceau J.-P."/>
            <person name="Gouzy J."/>
            <person name="Parra G."/>
            <person name="Lardier G."/>
            <person name="Chapple C."/>
            <person name="McKernan K.J."/>
            <person name="McEwan P."/>
            <person name="Bosak S."/>
            <person name="Kellis M."/>
            <person name="Volff J.-N."/>
            <person name="Guigo R."/>
            <person name="Zody M.C."/>
            <person name="Mesirov J."/>
            <person name="Lindblad-Toh K."/>
            <person name="Birren B."/>
            <person name="Nusbaum C."/>
            <person name="Kahn D."/>
            <person name="Robinson-Rechavi M."/>
            <person name="Laudet V."/>
            <person name="Schachter V."/>
            <person name="Quetier F."/>
            <person name="Saurin W."/>
            <person name="Scarpelli C."/>
            <person name="Wincker P."/>
            <person name="Lander E.S."/>
            <person name="Weissenbach J."/>
            <person name="Roest Crollius H."/>
        </authorList>
    </citation>
    <scope>NUCLEOTIDE SEQUENCE [LARGE SCALE GENOMIC DNA]</scope>
</reference>
<reference evidence="1" key="2">
    <citation type="submission" date="2004-02" db="EMBL/GenBank/DDBJ databases">
        <authorList>
            <consortium name="Genoscope"/>
            <consortium name="Whitehead Institute Centre for Genome Research"/>
        </authorList>
    </citation>
    <scope>NUCLEOTIDE SEQUENCE</scope>
</reference>
<dbReference type="AlphaFoldDB" id="Q4TGH4"/>
<accession>Q4TGH4</accession>